<evidence type="ECO:0000256" key="8">
    <source>
        <dbReference type="HAMAP-Rule" id="MF_01456"/>
    </source>
</evidence>
<dbReference type="GO" id="GO:0005886">
    <property type="term" value="C:plasma membrane"/>
    <property type="evidence" value="ECO:0007669"/>
    <property type="project" value="UniProtKB-SubCell"/>
</dbReference>
<dbReference type="GO" id="GO:0050136">
    <property type="term" value="F:NADH dehydrogenase (quinone) (non-electrogenic) activity"/>
    <property type="evidence" value="ECO:0007669"/>
    <property type="project" value="UniProtKB-UniRule"/>
</dbReference>
<evidence type="ECO:0000256" key="5">
    <source>
        <dbReference type="ARBA" id="ARBA00022719"/>
    </source>
</evidence>
<dbReference type="PANTHER" id="PTHR11434:SF16">
    <property type="entry name" value="NADH-UBIQUINONE OXIDOREDUCTASE CHAIN 4L"/>
    <property type="match status" value="1"/>
</dbReference>
<dbReference type="HAMAP" id="MF_01456">
    <property type="entry name" value="NDH1_NuoK"/>
    <property type="match status" value="1"/>
</dbReference>
<dbReference type="GO" id="GO:0042773">
    <property type="term" value="P:ATP synthesis coupled electron transport"/>
    <property type="evidence" value="ECO:0007669"/>
    <property type="project" value="InterPro"/>
</dbReference>
<evidence type="ECO:0000256" key="3">
    <source>
        <dbReference type="ARBA" id="ARBA00022448"/>
    </source>
</evidence>
<dbReference type="InterPro" id="IPR001133">
    <property type="entry name" value="NADH_UbQ_OxRdtase_chain4L/K"/>
</dbReference>
<name>A0A7G7VJR2_9FIRM</name>
<comment type="subunit">
    <text evidence="8">NDH-1 is composed of 14 different subunits. Subunits NuoA, H, J, K, L, M, N constitute the membrane sector of the complex.</text>
</comment>
<gene>
    <name evidence="8 9" type="primary">nuoK</name>
    <name evidence="9" type="ORF">H1B31_11035</name>
</gene>
<dbReference type="GO" id="GO:0030964">
    <property type="term" value="C:NADH dehydrogenase complex"/>
    <property type="evidence" value="ECO:0007669"/>
    <property type="project" value="TreeGrafter"/>
</dbReference>
<keyword evidence="8" id="KW-1003">Cell membrane</keyword>
<dbReference type="KEGG" id="stim:H1B31_11035"/>
<accession>A0A7G7VJR2</accession>
<dbReference type="EC" id="7.1.1.-" evidence="8"/>
<keyword evidence="6 8" id="KW-1133">Transmembrane helix</keyword>
<evidence type="ECO:0000256" key="4">
    <source>
        <dbReference type="ARBA" id="ARBA00022692"/>
    </source>
</evidence>
<proteinExistence type="inferred from homology"/>
<evidence type="ECO:0000256" key="1">
    <source>
        <dbReference type="ARBA" id="ARBA00004141"/>
    </source>
</evidence>
<feature type="transmembrane region" description="Helical" evidence="8">
    <location>
        <begin position="6"/>
        <end position="23"/>
    </location>
</feature>
<evidence type="ECO:0000256" key="7">
    <source>
        <dbReference type="ARBA" id="ARBA00023136"/>
    </source>
</evidence>
<keyword evidence="8" id="KW-0520">NAD</keyword>
<keyword evidence="10" id="KW-1185">Reference proteome</keyword>
<comment type="subcellular location">
    <subcellularLocation>
        <location evidence="8">Cell membrane</location>
        <topology evidence="8">Multi-pass membrane protein</topology>
    </subcellularLocation>
    <subcellularLocation>
        <location evidence="1">Membrane</location>
        <topology evidence="1">Multi-pass membrane protein</topology>
    </subcellularLocation>
</comment>
<dbReference type="Gene3D" id="1.10.287.3510">
    <property type="match status" value="1"/>
</dbReference>
<keyword evidence="7 8" id="KW-0472">Membrane</keyword>
<dbReference type="FunFam" id="1.10.287.3510:FF:000001">
    <property type="entry name" value="NADH-quinone oxidoreductase subunit K"/>
    <property type="match status" value="1"/>
</dbReference>
<evidence type="ECO:0000313" key="10">
    <source>
        <dbReference type="Proteomes" id="UP000515480"/>
    </source>
</evidence>
<comment type="similarity">
    <text evidence="2 8">Belongs to the complex I subunit 4L family.</text>
</comment>
<sequence>MIGLPDLLFVAAVLFCIGLYGLLTRRGIIPILMCVELMLNAVNINLVAFDRFYAHNMEGQLMALFSIAVAASEIAVGLALAFRLYQIRFTTNVDELDTLRD</sequence>
<protein>
    <recommendedName>
        <fullName evidence="8">NADH-quinone oxidoreductase subunit K</fullName>
        <ecNumber evidence="8">7.1.1.-</ecNumber>
    </recommendedName>
    <alternativeName>
        <fullName evidence="8">NADH dehydrogenase I subunit K</fullName>
    </alternativeName>
    <alternativeName>
        <fullName evidence="8">NDH-1 subunit K</fullName>
    </alternativeName>
</protein>
<dbReference type="GO" id="GO:0048038">
    <property type="term" value="F:quinone binding"/>
    <property type="evidence" value="ECO:0007669"/>
    <property type="project" value="UniProtKB-KW"/>
</dbReference>
<evidence type="ECO:0000313" key="9">
    <source>
        <dbReference type="EMBL" id="QNH54355.1"/>
    </source>
</evidence>
<evidence type="ECO:0000256" key="6">
    <source>
        <dbReference type="ARBA" id="ARBA00022989"/>
    </source>
</evidence>
<keyword evidence="9" id="KW-0560">Oxidoreductase</keyword>
<reference evidence="9 10" key="1">
    <citation type="submission" date="2020-07" db="EMBL/GenBank/DDBJ databases">
        <title>Complete genome and description of Selenomonas timonensis sp. nov., a new bacterium isolated from a gingivitis subject.</title>
        <authorList>
            <person name="Antezack A."/>
        </authorList>
    </citation>
    <scope>NUCLEOTIDE SEQUENCE [LARGE SCALE GENOMIC DNA]</scope>
    <source>
        <strain evidence="9 10">Marseille-Q3039</strain>
    </source>
</reference>
<comment type="caution">
    <text evidence="8">Lacks conserved residue(s) required for the propagation of feature annotation.</text>
</comment>
<keyword evidence="3 8" id="KW-0813">Transport</keyword>
<comment type="catalytic activity">
    <reaction evidence="8">
        <text>a quinone + NADH + 5 H(+)(in) = a quinol + NAD(+) + 4 H(+)(out)</text>
        <dbReference type="Rhea" id="RHEA:57888"/>
        <dbReference type="ChEBI" id="CHEBI:15378"/>
        <dbReference type="ChEBI" id="CHEBI:24646"/>
        <dbReference type="ChEBI" id="CHEBI:57540"/>
        <dbReference type="ChEBI" id="CHEBI:57945"/>
        <dbReference type="ChEBI" id="CHEBI:132124"/>
    </reaction>
</comment>
<organism evidence="9 10">
    <name type="scientific">Selenomonas timonae</name>
    <dbReference type="NCBI Taxonomy" id="2754044"/>
    <lineage>
        <taxon>Bacteria</taxon>
        <taxon>Bacillati</taxon>
        <taxon>Bacillota</taxon>
        <taxon>Negativicutes</taxon>
        <taxon>Selenomonadales</taxon>
        <taxon>Selenomonadaceae</taxon>
        <taxon>Selenomonas</taxon>
    </lineage>
</organism>
<dbReference type="PANTHER" id="PTHR11434">
    <property type="entry name" value="NADH-UBIQUINONE OXIDOREDUCTASE SUBUNIT ND4L"/>
    <property type="match status" value="1"/>
</dbReference>
<evidence type="ECO:0000256" key="2">
    <source>
        <dbReference type="ARBA" id="ARBA00010519"/>
    </source>
</evidence>
<dbReference type="Proteomes" id="UP000515480">
    <property type="component" value="Chromosome"/>
</dbReference>
<dbReference type="AlphaFoldDB" id="A0A7G7VJR2"/>
<keyword evidence="4 8" id="KW-0812">Transmembrane</keyword>
<feature type="transmembrane region" description="Helical" evidence="8">
    <location>
        <begin position="61"/>
        <end position="82"/>
    </location>
</feature>
<keyword evidence="5 8" id="KW-0874">Quinone</keyword>
<dbReference type="NCBIfam" id="NF004320">
    <property type="entry name" value="PRK05715.1-2"/>
    <property type="match status" value="1"/>
</dbReference>
<keyword evidence="8" id="KW-1278">Translocase</keyword>
<comment type="function">
    <text evidence="8">NDH-1 shuttles electrons from NADH, via FMN and iron-sulfur (Fe-S) centers, to quinones in the respiratory chain. The immediate electron acceptor for the enzyme in this species is believed to be a menaquinone. Couples the redox reaction to proton translocation (for every two electrons transferred, four hydrogen ions are translocated across the cytoplasmic membrane), and thus conserves the redox energy in a proton gradient.</text>
</comment>
<dbReference type="Pfam" id="PF00420">
    <property type="entry name" value="Oxidored_q2"/>
    <property type="match status" value="1"/>
</dbReference>
<dbReference type="InterPro" id="IPR039428">
    <property type="entry name" value="NUOK/Mnh_C1-like"/>
</dbReference>
<dbReference type="RefSeq" id="WP_066847389.1">
    <property type="nucleotide sequence ID" value="NZ_CP060204.1"/>
</dbReference>
<dbReference type="EMBL" id="CP060204">
    <property type="protein sequence ID" value="QNH54355.1"/>
    <property type="molecule type" value="Genomic_DNA"/>
</dbReference>